<reference evidence="1" key="1">
    <citation type="journal article" date="2020" name="Stud. Mycol.">
        <title>101 Dothideomycetes genomes: a test case for predicting lifestyles and emergence of pathogens.</title>
        <authorList>
            <person name="Haridas S."/>
            <person name="Albert R."/>
            <person name="Binder M."/>
            <person name="Bloem J."/>
            <person name="Labutti K."/>
            <person name="Salamov A."/>
            <person name="Andreopoulos B."/>
            <person name="Baker S."/>
            <person name="Barry K."/>
            <person name="Bills G."/>
            <person name="Bluhm B."/>
            <person name="Cannon C."/>
            <person name="Castanera R."/>
            <person name="Culley D."/>
            <person name="Daum C."/>
            <person name="Ezra D."/>
            <person name="Gonzalez J."/>
            <person name="Henrissat B."/>
            <person name="Kuo A."/>
            <person name="Liang C."/>
            <person name="Lipzen A."/>
            <person name="Lutzoni F."/>
            <person name="Magnuson J."/>
            <person name="Mondo S."/>
            <person name="Nolan M."/>
            <person name="Ohm R."/>
            <person name="Pangilinan J."/>
            <person name="Park H.-J."/>
            <person name="Ramirez L."/>
            <person name="Alfaro M."/>
            <person name="Sun H."/>
            <person name="Tritt A."/>
            <person name="Yoshinaga Y."/>
            <person name="Zwiers L.-H."/>
            <person name="Turgeon B."/>
            <person name="Goodwin S."/>
            <person name="Spatafora J."/>
            <person name="Crous P."/>
            <person name="Grigoriev I."/>
        </authorList>
    </citation>
    <scope>NUCLEOTIDE SEQUENCE</scope>
    <source>
        <strain evidence="1">CBS 121167</strain>
    </source>
</reference>
<name>A0A6A6AVD9_9PEZI</name>
<gene>
    <name evidence="1" type="ORF">K452DRAFT_213755</name>
</gene>
<feature type="non-terminal residue" evidence="1">
    <location>
        <position position="78"/>
    </location>
</feature>
<evidence type="ECO:0000313" key="2">
    <source>
        <dbReference type="Proteomes" id="UP000799438"/>
    </source>
</evidence>
<dbReference type="AlphaFoldDB" id="A0A6A6AVD9"/>
<dbReference type="RefSeq" id="XP_033391358.1">
    <property type="nucleotide sequence ID" value="XM_033536215.1"/>
</dbReference>
<dbReference type="EMBL" id="ML995562">
    <property type="protein sequence ID" value="KAF2135640.1"/>
    <property type="molecule type" value="Genomic_DNA"/>
</dbReference>
<dbReference type="OrthoDB" id="3945255at2759"/>
<proteinExistence type="predicted"/>
<evidence type="ECO:0000313" key="1">
    <source>
        <dbReference type="EMBL" id="KAF2135640.1"/>
    </source>
</evidence>
<organism evidence="1 2">
    <name type="scientific">Aplosporella prunicola CBS 121167</name>
    <dbReference type="NCBI Taxonomy" id="1176127"/>
    <lineage>
        <taxon>Eukaryota</taxon>
        <taxon>Fungi</taxon>
        <taxon>Dikarya</taxon>
        <taxon>Ascomycota</taxon>
        <taxon>Pezizomycotina</taxon>
        <taxon>Dothideomycetes</taxon>
        <taxon>Dothideomycetes incertae sedis</taxon>
        <taxon>Botryosphaeriales</taxon>
        <taxon>Aplosporellaceae</taxon>
        <taxon>Aplosporella</taxon>
    </lineage>
</organism>
<protein>
    <submittedName>
        <fullName evidence="1">Uncharacterized protein</fullName>
    </submittedName>
</protein>
<accession>A0A6A6AVD9</accession>
<dbReference type="Proteomes" id="UP000799438">
    <property type="component" value="Unassembled WGS sequence"/>
</dbReference>
<feature type="non-terminal residue" evidence="1">
    <location>
        <position position="1"/>
    </location>
</feature>
<sequence length="78" mass="8533">SSDEGDKAKLSAVQRACLAFCIELLDHQIVQREYESPLVCALAVLGVEEGGWKGPDTYLPILSAIIKIARFMVVQQTV</sequence>
<dbReference type="GeneID" id="54293711"/>
<keyword evidence="2" id="KW-1185">Reference proteome</keyword>